<reference evidence="3" key="1">
    <citation type="journal article" date="2019" name="Int. J. Syst. Evol. Microbiol.">
        <title>The Global Catalogue of Microorganisms (GCM) 10K type strain sequencing project: providing services to taxonomists for standard genome sequencing and annotation.</title>
        <authorList>
            <consortium name="The Broad Institute Genomics Platform"/>
            <consortium name="The Broad Institute Genome Sequencing Center for Infectious Disease"/>
            <person name="Wu L."/>
            <person name="Ma J."/>
        </authorList>
    </citation>
    <scope>NUCLEOTIDE SEQUENCE [LARGE SCALE GENOMIC DNA]</scope>
    <source>
        <strain evidence="3">CGMCC 1.12750</strain>
    </source>
</reference>
<dbReference type="EMBL" id="JBHTFQ010000008">
    <property type="protein sequence ID" value="MFC7705476.1"/>
    <property type="molecule type" value="Genomic_DNA"/>
</dbReference>
<organism evidence="2 3">
    <name type="scientific">Plastorhodobacter daqingensis</name>
    <dbReference type="NCBI Taxonomy" id="1387281"/>
    <lineage>
        <taxon>Bacteria</taxon>
        <taxon>Pseudomonadati</taxon>
        <taxon>Pseudomonadota</taxon>
        <taxon>Alphaproteobacteria</taxon>
        <taxon>Rhodobacterales</taxon>
        <taxon>Paracoccaceae</taxon>
        <taxon>Plastorhodobacter</taxon>
    </lineage>
</organism>
<evidence type="ECO:0000313" key="3">
    <source>
        <dbReference type="Proteomes" id="UP001596516"/>
    </source>
</evidence>
<keyword evidence="3" id="KW-1185">Reference proteome</keyword>
<sequence length="110" mass="11801">MQNVLPSGRRNHHSGAAHGRTESAGIGLFRSFAGCAFGDHRAAADNLARIAYVKHLGRRPLIAQHYRLQMEGAASMPDPSGGRILAGEDCASTLSFAADAQEQNMDLSRR</sequence>
<name>A0ABW2UPK8_9RHOB</name>
<dbReference type="Proteomes" id="UP001596516">
    <property type="component" value="Unassembled WGS sequence"/>
</dbReference>
<gene>
    <name evidence="2" type="ORF">ACFQXB_14875</name>
</gene>
<dbReference type="RefSeq" id="WP_377405437.1">
    <property type="nucleotide sequence ID" value="NZ_JBHTFQ010000008.1"/>
</dbReference>
<comment type="caution">
    <text evidence="2">The sequence shown here is derived from an EMBL/GenBank/DDBJ whole genome shotgun (WGS) entry which is preliminary data.</text>
</comment>
<evidence type="ECO:0000256" key="1">
    <source>
        <dbReference type="SAM" id="MobiDB-lite"/>
    </source>
</evidence>
<accession>A0ABW2UPK8</accession>
<feature type="region of interest" description="Disordered" evidence="1">
    <location>
        <begin position="1"/>
        <end position="20"/>
    </location>
</feature>
<proteinExistence type="predicted"/>
<protein>
    <submittedName>
        <fullName evidence="2">Uncharacterized protein</fullName>
    </submittedName>
</protein>
<evidence type="ECO:0000313" key="2">
    <source>
        <dbReference type="EMBL" id="MFC7705476.1"/>
    </source>
</evidence>